<accession>A0ACB9AQG0</accession>
<evidence type="ECO:0000313" key="2">
    <source>
        <dbReference type="Proteomes" id="UP001056120"/>
    </source>
</evidence>
<reference evidence="2" key="1">
    <citation type="journal article" date="2022" name="Mol. Ecol. Resour.">
        <title>The genomes of chicory, endive, great burdock and yacon provide insights into Asteraceae palaeo-polyploidization history and plant inulin production.</title>
        <authorList>
            <person name="Fan W."/>
            <person name="Wang S."/>
            <person name="Wang H."/>
            <person name="Wang A."/>
            <person name="Jiang F."/>
            <person name="Liu H."/>
            <person name="Zhao H."/>
            <person name="Xu D."/>
            <person name="Zhang Y."/>
        </authorList>
    </citation>
    <scope>NUCLEOTIDE SEQUENCE [LARGE SCALE GENOMIC DNA]</scope>
    <source>
        <strain evidence="2">cv. Yunnan</strain>
    </source>
</reference>
<sequence length="484" mass="54862">MLKVNLVTGEDMVYDSDTEDEVFDDKKVKGIPKEVKIDEPKVVKQVNRDRCILIEPDEVIQPKLSKVLQTSGFVAAGHQKKISSKVTKQVYVQKKPVDSLVKSSEAYSSGCSSNSRKSPYIRNHQDRRVCFHCNEAGHIPIHCPYKNQEKKPLLLETGKSKSVPPQKKAVTIMKRPNVGKPTSGFVKKVILRQSVPTQSFAKSSGIKQNDTHFSKPVVGHTGVRNVTAFQKHSEIPRVGITKDSKPEVKLSRPQRRRCNRKLKKLLETSEFDNHKSNNVFPINHNVSPLRRPDCDLYVPQVDDKVDYELIEGQPRRTINNTWYVDSGCSRHTTGNIRLFKDVIKIYGGYVAFAGNKGGYITGQGTLKNDKVKFEKVNYVEQLEHNLLSVSQVCDKKFSFHFNDTEFLDMSVATTTDSIPTCLLSKESESDSSLWHRKLAHINYRKMNYLVKNDLVIGVLKMKFSVPDDCISLQEGETTQEIPQI</sequence>
<keyword evidence="2" id="KW-1185">Reference proteome</keyword>
<dbReference type="EMBL" id="CM042041">
    <property type="protein sequence ID" value="KAI3712382.1"/>
    <property type="molecule type" value="Genomic_DNA"/>
</dbReference>
<dbReference type="Proteomes" id="UP001056120">
    <property type="component" value="Linkage Group LG24"/>
</dbReference>
<evidence type="ECO:0000313" key="1">
    <source>
        <dbReference type="EMBL" id="KAI3712382.1"/>
    </source>
</evidence>
<name>A0ACB9AQG0_9ASTR</name>
<reference evidence="1 2" key="2">
    <citation type="journal article" date="2022" name="Mol. Ecol. Resour.">
        <title>The genomes of chicory, endive, great burdock and yacon provide insights into Asteraceae paleo-polyploidization history and plant inulin production.</title>
        <authorList>
            <person name="Fan W."/>
            <person name="Wang S."/>
            <person name="Wang H."/>
            <person name="Wang A."/>
            <person name="Jiang F."/>
            <person name="Liu H."/>
            <person name="Zhao H."/>
            <person name="Xu D."/>
            <person name="Zhang Y."/>
        </authorList>
    </citation>
    <scope>NUCLEOTIDE SEQUENCE [LARGE SCALE GENOMIC DNA]</scope>
    <source>
        <strain evidence="2">cv. Yunnan</strain>
        <tissue evidence="1">Leaves</tissue>
    </source>
</reference>
<proteinExistence type="predicted"/>
<organism evidence="1 2">
    <name type="scientific">Smallanthus sonchifolius</name>
    <dbReference type="NCBI Taxonomy" id="185202"/>
    <lineage>
        <taxon>Eukaryota</taxon>
        <taxon>Viridiplantae</taxon>
        <taxon>Streptophyta</taxon>
        <taxon>Embryophyta</taxon>
        <taxon>Tracheophyta</taxon>
        <taxon>Spermatophyta</taxon>
        <taxon>Magnoliopsida</taxon>
        <taxon>eudicotyledons</taxon>
        <taxon>Gunneridae</taxon>
        <taxon>Pentapetalae</taxon>
        <taxon>asterids</taxon>
        <taxon>campanulids</taxon>
        <taxon>Asterales</taxon>
        <taxon>Asteraceae</taxon>
        <taxon>Asteroideae</taxon>
        <taxon>Heliantheae alliance</taxon>
        <taxon>Millerieae</taxon>
        <taxon>Smallanthus</taxon>
    </lineage>
</organism>
<protein>
    <submittedName>
        <fullName evidence="1">Uncharacterized protein</fullName>
    </submittedName>
</protein>
<comment type="caution">
    <text evidence="1">The sequence shown here is derived from an EMBL/GenBank/DDBJ whole genome shotgun (WGS) entry which is preliminary data.</text>
</comment>
<gene>
    <name evidence="1" type="ORF">L1987_70936</name>
</gene>